<comment type="caution">
    <text evidence="2">The sequence shown here is derived from an EMBL/GenBank/DDBJ whole genome shotgun (WGS) entry which is preliminary data.</text>
</comment>
<feature type="compositionally biased region" description="Basic residues" evidence="1">
    <location>
        <begin position="1"/>
        <end position="16"/>
    </location>
</feature>
<feature type="region of interest" description="Disordered" evidence="1">
    <location>
        <begin position="1"/>
        <end position="31"/>
    </location>
</feature>
<gene>
    <name evidence="2" type="ORF">NDU88_006628</name>
</gene>
<sequence length="144" mass="15540">MPHRRLGAQCLAHRRPGSLPEPDSPGVTQARLQWPPRRPLAAHPLGALGAFGAFRARPQRPRPADCARKSAQGVPHLRRSSVFRTVPPPGGTQAPRTPDFGPPESGGTEAPFESQLGRKTGSVRQWVWADDGGVQSTLRVRPPS</sequence>
<evidence type="ECO:0000313" key="3">
    <source>
        <dbReference type="Proteomes" id="UP001066276"/>
    </source>
</evidence>
<proteinExistence type="predicted"/>
<reference evidence="2" key="1">
    <citation type="journal article" date="2022" name="bioRxiv">
        <title>Sequencing and chromosome-scale assembly of the giantPleurodeles waltlgenome.</title>
        <authorList>
            <person name="Brown T."/>
            <person name="Elewa A."/>
            <person name="Iarovenko S."/>
            <person name="Subramanian E."/>
            <person name="Araus A.J."/>
            <person name="Petzold A."/>
            <person name="Susuki M."/>
            <person name="Suzuki K.-i.T."/>
            <person name="Hayashi T."/>
            <person name="Toyoda A."/>
            <person name="Oliveira C."/>
            <person name="Osipova E."/>
            <person name="Leigh N.D."/>
            <person name="Simon A."/>
            <person name="Yun M.H."/>
        </authorList>
    </citation>
    <scope>NUCLEOTIDE SEQUENCE</scope>
    <source>
        <strain evidence="2">20211129_DDA</strain>
        <tissue evidence="2">Liver</tissue>
    </source>
</reference>
<feature type="region of interest" description="Disordered" evidence="1">
    <location>
        <begin position="58"/>
        <end position="144"/>
    </location>
</feature>
<protein>
    <submittedName>
        <fullName evidence="2">Uncharacterized protein</fullName>
    </submittedName>
</protein>
<evidence type="ECO:0000313" key="2">
    <source>
        <dbReference type="EMBL" id="KAJ1101561.1"/>
    </source>
</evidence>
<accession>A0AAV7MDZ3</accession>
<dbReference type="AlphaFoldDB" id="A0AAV7MDZ3"/>
<organism evidence="2 3">
    <name type="scientific">Pleurodeles waltl</name>
    <name type="common">Iberian ribbed newt</name>
    <dbReference type="NCBI Taxonomy" id="8319"/>
    <lineage>
        <taxon>Eukaryota</taxon>
        <taxon>Metazoa</taxon>
        <taxon>Chordata</taxon>
        <taxon>Craniata</taxon>
        <taxon>Vertebrata</taxon>
        <taxon>Euteleostomi</taxon>
        <taxon>Amphibia</taxon>
        <taxon>Batrachia</taxon>
        <taxon>Caudata</taxon>
        <taxon>Salamandroidea</taxon>
        <taxon>Salamandridae</taxon>
        <taxon>Pleurodelinae</taxon>
        <taxon>Pleurodeles</taxon>
    </lineage>
</organism>
<dbReference type="Proteomes" id="UP001066276">
    <property type="component" value="Chromosome 10"/>
</dbReference>
<name>A0AAV7MDZ3_PLEWA</name>
<evidence type="ECO:0000256" key="1">
    <source>
        <dbReference type="SAM" id="MobiDB-lite"/>
    </source>
</evidence>
<dbReference type="EMBL" id="JANPWB010000014">
    <property type="protein sequence ID" value="KAJ1101561.1"/>
    <property type="molecule type" value="Genomic_DNA"/>
</dbReference>
<keyword evidence="3" id="KW-1185">Reference proteome</keyword>